<keyword evidence="11" id="KW-0238">DNA-binding</keyword>
<dbReference type="SUPFAM" id="SSF53850">
    <property type="entry name" value="Periplasmic binding protein-like II"/>
    <property type="match status" value="1"/>
</dbReference>
<organism evidence="18">
    <name type="scientific">Oppiella nova</name>
    <dbReference type="NCBI Taxonomy" id="334625"/>
    <lineage>
        <taxon>Eukaryota</taxon>
        <taxon>Metazoa</taxon>
        <taxon>Ecdysozoa</taxon>
        <taxon>Arthropoda</taxon>
        <taxon>Chelicerata</taxon>
        <taxon>Arachnida</taxon>
        <taxon>Acari</taxon>
        <taxon>Acariformes</taxon>
        <taxon>Sarcoptiformes</taxon>
        <taxon>Oribatida</taxon>
        <taxon>Brachypylina</taxon>
        <taxon>Oppioidea</taxon>
        <taxon>Oppiidae</taxon>
        <taxon>Oppiella</taxon>
    </lineage>
</organism>
<dbReference type="OrthoDB" id="8123202at2759"/>
<evidence type="ECO:0000256" key="5">
    <source>
        <dbReference type="ARBA" id="ARBA00022741"/>
    </source>
</evidence>
<feature type="domain" description="HTH lysR-type" evidence="17">
    <location>
        <begin position="901"/>
        <end position="959"/>
    </location>
</feature>
<feature type="transmembrane region" description="Helical" evidence="14">
    <location>
        <begin position="271"/>
        <end position="295"/>
    </location>
</feature>
<dbReference type="PRINTS" id="PR00039">
    <property type="entry name" value="HTHLYSR"/>
</dbReference>
<keyword evidence="13" id="KW-0804">Transcription</keyword>
<evidence type="ECO:0000259" key="16">
    <source>
        <dbReference type="PROSITE" id="PS50928"/>
    </source>
</evidence>
<dbReference type="InterPro" id="IPR005119">
    <property type="entry name" value="LysR_subst-bd"/>
</dbReference>
<evidence type="ECO:0000256" key="14">
    <source>
        <dbReference type="SAM" id="Phobius"/>
    </source>
</evidence>
<dbReference type="SUPFAM" id="SSF161098">
    <property type="entry name" value="MetI-like"/>
    <property type="match status" value="2"/>
</dbReference>
<evidence type="ECO:0000256" key="4">
    <source>
        <dbReference type="ARBA" id="ARBA00022692"/>
    </source>
</evidence>
<evidence type="ECO:0000256" key="6">
    <source>
        <dbReference type="ARBA" id="ARBA00022840"/>
    </source>
</evidence>
<gene>
    <name evidence="18" type="ORF">ONB1V03_LOCUS159</name>
</gene>
<evidence type="ECO:0008006" key="20">
    <source>
        <dbReference type="Google" id="ProtNLM"/>
    </source>
</evidence>
<feature type="transmembrane region" description="Helical" evidence="14">
    <location>
        <begin position="391"/>
        <end position="411"/>
    </location>
</feature>
<dbReference type="SMART" id="SM00382">
    <property type="entry name" value="AAA"/>
    <property type="match status" value="1"/>
</dbReference>
<comment type="subcellular location">
    <subcellularLocation>
        <location evidence="1">Plastid membrane</location>
        <topology evidence="1">Multi-pass membrane protein</topology>
    </subcellularLocation>
</comment>
<dbReference type="EMBL" id="CAJPVJ010000004">
    <property type="protein sequence ID" value="CAG2156889.1"/>
    <property type="molecule type" value="Genomic_DNA"/>
</dbReference>
<evidence type="ECO:0000256" key="7">
    <source>
        <dbReference type="ARBA" id="ARBA00022967"/>
    </source>
</evidence>
<keyword evidence="3" id="KW-0813">Transport</keyword>
<dbReference type="InterPro" id="IPR027417">
    <property type="entry name" value="P-loop_NTPase"/>
</dbReference>
<dbReference type="NCBIfam" id="NF009327">
    <property type="entry name" value="PRK12684.1"/>
    <property type="match status" value="1"/>
</dbReference>
<evidence type="ECO:0000256" key="13">
    <source>
        <dbReference type="ARBA" id="ARBA00023163"/>
    </source>
</evidence>
<dbReference type="InterPro" id="IPR041193">
    <property type="entry name" value="CysA_C"/>
</dbReference>
<comment type="similarity">
    <text evidence="2">Belongs to the LysR transcriptional regulatory family.</text>
</comment>
<evidence type="ECO:0000256" key="9">
    <source>
        <dbReference type="ARBA" id="ARBA00023015"/>
    </source>
</evidence>
<feature type="transmembrane region" description="Helical" evidence="14">
    <location>
        <begin position="212"/>
        <end position="232"/>
    </location>
</feature>
<feature type="transmembrane region" description="Helical" evidence="14">
    <location>
        <begin position="361"/>
        <end position="385"/>
    </location>
</feature>
<evidence type="ECO:0000313" key="19">
    <source>
        <dbReference type="Proteomes" id="UP000728032"/>
    </source>
</evidence>
<feature type="transmembrane region" description="Helical" evidence="14">
    <location>
        <begin position="315"/>
        <end position="340"/>
    </location>
</feature>
<proteinExistence type="inferred from homology"/>
<feature type="transmembrane region" description="Helical" evidence="14">
    <location>
        <begin position="158"/>
        <end position="176"/>
    </location>
</feature>
<keyword evidence="19" id="KW-1185">Reference proteome</keyword>
<evidence type="ECO:0000256" key="12">
    <source>
        <dbReference type="ARBA" id="ARBA00023136"/>
    </source>
</evidence>
<dbReference type="NCBIfam" id="TIGR00968">
    <property type="entry name" value="3a0106s01"/>
    <property type="match status" value="1"/>
</dbReference>
<keyword evidence="7" id="KW-1278">Translocase</keyword>
<keyword evidence="8 14" id="KW-1133">Transmembrane helix</keyword>
<dbReference type="Gene3D" id="3.40.190.10">
    <property type="entry name" value="Periplasmic binding protein-like II"/>
    <property type="match status" value="2"/>
</dbReference>
<evidence type="ECO:0000259" key="15">
    <source>
        <dbReference type="PROSITE" id="PS50893"/>
    </source>
</evidence>
<dbReference type="PANTHER" id="PTHR30406:SF1">
    <property type="entry name" value="SULFATE TRANSPORT SYSTEM PERMEASE PROTEIN CYSW"/>
    <property type="match status" value="1"/>
</dbReference>
<evidence type="ECO:0000256" key="2">
    <source>
        <dbReference type="ARBA" id="ARBA00009437"/>
    </source>
</evidence>
<name>A0A7R9L9T7_9ACAR</name>
<dbReference type="AlphaFoldDB" id="A0A7R9L9T7"/>
<dbReference type="PROSITE" id="PS50931">
    <property type="entry name" value="HTH_LYSR"/>
    <property type="match status" value="1"/>
</dbReference>
<evidence type="ECO:0000256" key="3">
    <source>
        <dbReference type="ARBA" id="ARBA00022448"/>
    </source>
</evidence>
<dbReference type="GO" id="GO:0043190">
    <property type="term" value="C:ATP-binding cassette (ABC) transporter complex"/>
    <property type="evidence" value="ECO:0007669"/>
    <property type="project" value="InterPro"/>
</dbReference>
<dbReference type="PANTHER" id="PTHR30406">
    <property type="entry name" value="SULFATE TRANSPORT SYSTEM PERMEASE PROTEIN"/>
    <property type="match status" value="1"/>
</dbReference>
<reference evidence="18" key="1">
    <citation type="submission" date="2020-11" db="EMBL/GenBank/DDBJ databases">
        <authorList>
            <person name="Tran Van P."/>
        </authorList>
    </citation>
    <scope>NUCLEOTIDE SEQUENCE</scope>
</reference>
<dbReference type="InterPro" id="IPR011865">
    <property type="entry name" value="CysT_permease"/>
</dbReference>
<dbReference type="GO" id="GO:0003677">
    <property type="term" value="F:DNA binding"/>
    <property type="evidence" value="ECO:0007669"/>
    <property type="project" value="UniProtKB-KW"/>
</dbReference>
<keyword evidence="6" id="KW-0067">ATP-binding</keyword>
<dbReference type="Pfam" id="PF00528">
    <property type="entry name" value="BPD_transp_1"/>
    <property type="match status" value="2"/>
</dbReference>
<evidence type="ECO:0000259" key="17">
    <source>
        <dbReference type="PROSITE" id="PS50931"/>
    </source>
</evidence>
<protein>
    <recommendedName>
        <fullName evidence="20">Sulfate/thiosulfate import ATP-binding protein CysA</fullName>
    </recommendedName>
</protein>
<dbReference type="InterPro" id="IPR005667">
    <property type="entry name" value="Sulph_transpt2"/>
</dbReference>
<evidence type="ECO:0000256" key="10">
    <source>
        <dbReference type="ARBA" id="ARBA00023032"/>
    </source>
</evidence>
<dbReference type="NCBIfam" id="TIGR00969">
    <property type="entry name" value="3a0106s02"/>
    <property type="match status" value="1"/>
</dbReference>
<dbReference type="GO" id="GO:0005524">
    <property type="term" value="F:ATP binding"/>
    <property type="evidence" value="ECO:0007669"/>
    <property type="project" value="UniProtKB-KW"/>
</dbReference>
<dbReference type="InterPro" id="IPR000515">
    <property type="entry name" value="MetI-like"/>
</dbReference>
<dbReference type="InterPro" id="IPR035906">
    <property type="entry name" value="MetI-like_sf"/>
</dbReference>
<dbReference type="Proteomes" id="UP000728032">
    <property type="component" value="Unassembled WGS sequence"/>
</dbReference>
<dbReference type="Gene3D" id="1.10.3720.10">
    <property type="entry name" value="MetI-like"/>
    <property type="match status" value="2"/>
</dbReference>
<dbReference type="Pfam" id="PF00126">
    <property type="entry name" value="HTH_1"/>
    <property type="match status" value="1"/>
</dbReference>
<dbReference type="CDD" id="cd03296">
    <property type="entry name" value="ABC_CysA_sulfate_importer"/>
    <property type="match status" value="1"/>
</dbReference>
<dbReference type="PROSITE" id="PS50893">
    <property type="entry name" value="ABC_TRANSPORTER_2"/>
    <property type="match status" value="1"/>
</dbReference>
<dbReference type="Pfam" id="PF03466">
    <property type="entry name" value="LysR_substrate"/>
    <property type="match status" value="1"/>
</dbReference>
<dbReference type="PROSITE" id="PS50928">
    <property type="entry name" value="ABC_TM1"/>
    <property type="match status" value="2"/>
</dbReference>
<keyword evidence="9" id="KW-0805">Transcription regulation</keyword>
<evidence type="ECO:0000256" key="8">
    <source>
        <dbReference type="ARBA" id="ARBA00022989"/>
    </source>
</evidence>
<feature type="domain" description="ABC transmembrane type-1" evidence="16">
    <location>
        <begin position="54"/>
        <end position="231"/>
    </location>
</feature>
<dbReference type="CDD" id="cd08413">
    <property type="entry name" value="PBP2_CysB_like"/>
    <property type="match status" value="1"/>
</dbReference>
<dbReference type="Gene3D" id="1.10.10.10">
    <property type="entry name" value="Winged helix-like DNA-binding domain superfamily/Winged helix DNA-binding domain"/>
    <property type="match status" value="1"/>
</dbReference>
<dbReference type="Pfam" id="PF17850">
    <property type="entry name" value="CysA_C_terminal"/>
    <property type="match status" value="1"/>
</dbReference>
<evidence type="ECO:0000313" key="18">
    <source>
        <dbReference type="EMBL" id="CAD7636398.1"/>
    </source>
</evidence>
<dbReference type="NCBIfam" id="TIGR02139">
    <property type="entry name" value="permease_CysT"/>
    <property type="match status" value="1"/>
</dbReference>
<dbReference type="GO" id="GO:0016887">
    <property type="term" value="F:ATP hydrolysis activity"/>
    <property type="evidence" value="ECO:0007669"/>
    <property type="project" value="InterPro"/>
</dbReference>
<dbReference type="EMBL" id="OC914829">
    <property type="protein sequence ID" value="CAD7636398.1"/>
    <property type="molecule type" value="Genomic_DNA"/>
</dbReference>
<sequence>MSQRSRVLPGFGLSLGFTLAYLSLIVLIPLSAVFIKSLGVGWDGLWEILSSERILKSLQLSFTTALIAALINVIFGFLLAWCLVRYSFPGKRIVDALVDLPFALPTAVAGWIGHLLEPLGIKIAYTSLVQPVLSDLETELEEAASALGANRFQIVTRIILPILFPALLTGFALAFARGVGEYGSVIFIAGNIPYETEIAPLMIITRLEEYDYAGATTIAVVMLVISFFIFLGKSPYRENRTMSLNTNSNALAEKLQSRDATREPAWVRNTLLIIGLIFFLGCLILPLVLIFVEAFKQGIQVYFASLVDPYTLSAVKLTLLTAAIAVPLNVIFGVTAAWCVAKFNFRGKSFLTTIIDTPFSVSPVIAGLMLVLIFGSQGWIGSWLIEHDIKILYATPAIILATVFITVPFVARELIPLMEAQGTEEEEAAIVLGASGWQTFWKITIPNIKWGLIYGVILCNARAMGEFGAVSVVSGHIRGETNTLPLHIEILYNEPNSISAAFAVSTLLAFLAIITLILKTWVEYRQEKQDRESKESTELHMSIQVKNIEKNFGAFHALKNISLDFPEGQLVALLGPSGCGKTTLLRIIAGLESTDRGQVILEGTDATNIHVRERQVGFVFQHYALFRHMTVYDNVAFGLRVRPKATRPNETEIKKRVTRLLDLVQLGFLADRYPAQLSGGQRQRIALARALAVEPRVLLLDEPFGALDAKVRKELRRWLRTLHDELHITSIFVTHDQEEALEVADQIVVMNKGDIEQIGSPREVYEKPATPFVFDFLGQANRFEGENHQGIIQIGEDRIQLPSATQTANGKVIAFARPNELKIHTQPTENTIQATFLRELWIAGKVMAELQDRQGQLIEIALNPDEAKLHQYRPNQTVWSRNRRQDEYYPYSSTFEVSNIMNFQQLRIIRETVRQNYNLTEASAALYTSQSGVSKHIKDLEDELGVQLFVRKGKRLLGLTEPGQALLSIVERMLIDADNIKRLADDFNKVDEGTLTIATTHTQARYVLPPIVNLFKKAFPKVHLILQQASPVEISEMLLLGLADIGIATESLTTEDNLGSVSFYNWKHSIITPQDHPLTKLNPKEITLEKLAEFPIITYHGGFTGRSKIDKAFEDANLDVDIVMSALDADVIKTYVELGMGVGIVNDVAYDTERDKRLKQIDTDIFGLNTTWIAVRKGHLLRGYGYEFISLCSPEADIKALKKIAYPDD</sequence>
<dbReference type="InterPro" id="IPR003439">
    <property type="entry name" value="ABC_transporter-like_ATP-bd"/>
</dbReference>
<dbReference type="Pfam" id="PF00005">
    <property type="entry name" value="ABC_tran"/>
    <property type="match status" value="1"/>
</dbReference>
<keyword evidence="4 14" id="KW-0812">Transmembrane</keyword>
<dbReference type="InterPro" id="IPR011866">
    <property type="entry name" value="CysW_permease"/>
</dbReference>
<dbReference type="CDD" id="cd06261">
    <property type="entry name" value="TM_PBP2"/>
    <property type="match status" value="2"/>
</dbReference>
<feature type="transmembrane region" description="Helical" evidence="14">
    <location>
        <begin position="12"/>
        <end position="38"/>
    </location>
</feature>
<dbReference type="SUPFAM" id="SSF52540">
    <property type="entry name" value="P-loop containing nucleoside triphosphate hydrolases"/>
    <property type="match status" value="1"/>
</dbReference>
<feature type="transmembrane region" description="Helical" evidence="14">
    <location>
        <begin position="58"/>
        <end position="84"/>
    </location>
</feature>
<keyword evidence="5" id="KW-0547">Nucleotide-binding</keyword>
<dbReference type="InterPro" id="IPR000847">
    <property type="entry name" value="LysR_HTH_N"/>
</dbReference>
<dbReference type="InterPro" id="IPR036388">
    <property type="entry name" value="WH-like_DNA-bd_sf"/>
</dbReference>
<dbReference type="InterPro" id="IPR017871">
    <property type="entry name" value="ABC_transporter-like_CS"/>
</dbReference>
<feature type="transmembrane region" description="Helical" evidence="14">
    <location>
        <begin position="497"/>
        <end position="518"/>
    </location>
</feature>
<feature type="domain" description="ABC transporter" evidence="15">
    <location>
        <begin position="543"/>
        <end position="777"/>
    </location>
</feature>
<dbReference type="InterPro" id="IPR037423">
    <property type="entry name" value="CysB_PBP2"/>
</dbReference>
<accession>A0A7R9L9T7</accession>
<dbReference type="GO" id="GO:0003700">
    <property type="term" value="F:DNA-binding transcription factor activity"/>
    <property type="evidence" value="ECO:0007669"/>
    <property type="project" value="InterPro"/>
</dbReference>
<keyword evidence="12 14" id="KW-0472">Membrane</keyword>
<dbReference type="NCBIfam" id="TIGR02140">
    <property type="entry name" value="permease_CysW"/>
    <property type="match status" value="1"/>
</dbReference>
<dbReference type="Gene3D" id="3.40.50.300">
    <property type="entry name" value="P-loop containing nucleotide triphosphate hydrolases"/>
    <property type="match status" value="1"/>
</dbReference>
<dbReference type="InterPro" id="IPR003593">
    <property type="entry name" value="AAA+_ATPase"/>
</dbReference>
<keyword evidence="10" id="KW-0764">Sulfate transport</keyword>
<dbReference type="GO" id="GO:0015419">
    <property type="term" value="F:ABC-type sulfate transporter activity"/>
    <property type="evidence" value="ECO:0007669"/>
    <property type="project" value="InterPro"/>
</dbReference>
<dbReference type="InterPro" id="IPR005666">
    <property type="entry name" value="Sulph_transpt1"/>
</dbReference>
<dbReference type="PROSITE" id="PS00211">
    <property type="entry name" value="ABC_TRANSPORTER_1"/>
    <property type="match status" value="1"/>
</dbReference>
<feature type="domain" description="ABC transmembrane type-1" evidence="16">
    <location>
        <begin position="315"/>
        <end position="519"/>
    </location>
</feature>
<evidence type="ECO:0000256" key="11">
    <source>
        <dbReference type="ARBA" id="ARBA00023125"/>
    </source>
</evidence>
<evidence type="ECO:0000256" key="1">
    <source>
        <dbReference type="ARBA" id="ARBA00004446"/>
    </source>
</evidence>
<dbReference type="FunFam" id="3.40.50.300:FF:000227">
    <property type="entry name" value="Sulfate/thiosulfate import ATP-binding protein CysA"/>
    <property type="match status" value="1"/>
</dbReference>
<dbReference type="SUPFAM" id="SSF46785">
    <property type="entry name" value="Winged helix' DNA-binding domain"/>
    <property type="match status" value="1"/>
</dbReference>
<dbReference type="InterPro" id="IPR036390">
    <property type="entry name" value="WH_DNA-bd_sf"/>
</dbReference>